<accession>A0A7Z0JBD0</accession>
<dbReference type="EMBL" id="JACCFS010000001">
    <property type="protein sequence ID" value="NYJ35314.1"/>
    <property type="molecule type" value="Genomic_DNA"/>
</dbReference>
<evidence type="ECO:0000256" key="4">
    <source>
        <dbReference type="ARBA" id="ARBA00023136"/>
    </source>
</evidence>
<name>A0A7Z0JBD0_9ACTN</name>
<organism evidence="7 8">
    <name type="scientific">Nocardiopsis aegyptia</name>
    <dbReference type="NCBI Taxonomy" id="220378"/>
    <lineage>
        <taxon>Bacteria</taxon>
        <taxon>Bacillati</taxon>
        <taxon>Actinomycetota</taxon>
        <taxon>Actinomycetes</taxon>
        <taxon>Streptosporangiales</taxon>
        <taxon>Nocardiopsidaceae</taxon>
        <taxon>Nocardiopsis</taxon>
    </lineage>
</organism>
<comment type="caution">
    <text evidence="7">The sequence shown here is derived from an EMBL/GenBank/DDBJ whole genome shotgun (WGS) entry which is preliminary data.</text>
</comment>
<keyword evidence="4 5" id="KW-0472">Membrane</keyword>
<dbReference type="Pfam" id="PF09685">
    <property type="entry name" value="MamF_MmsF"/>
    <property type="match status" value="1"/>
</dbReference>
<dbReference type="InterPro" id="IPR019109">
    <property type="entry name" value="MamF_MmsF"/>
</dbReference>
<protein>
    <recommendedName>
        <fullName evidence="6">DUF1707 domain-containing protein</fullName>
    </recommendedName>
</protein>
<evidence type="ECO:0000256" key="3">
    <source>
        <dbReference type="ARBA" id="ARBA00022989"/>
    </source>
</evidence>
<dbReference type="Proteomes" id="UP000572051">
    <property type="component" value="Unassembled WGS sequence"/>
</dbReference>
<gene>
    <name evidence="7" type="ORF">HNR10_003195</name>
</gene>
<feature type="transmembrane region" description="Helical" evidence="5">
    <location>
        <begin position="163"/>
        <end position="186"/>
    </location>
</feature>
<evidence type="ECO:0000256" key="5">
    <source>
        <dbReference type="SAM" id="Phobius"/>
    </source>
</evidence>
<dbReference type="RefSeq" id="WP_312889286.1">
    <property type="nucleotide sequence ID" value="NZ_JACCFS010000001.1"/>
</dbReference>
<dbReference type="AlphaFoldDB" id="A0A7Z0JBD0"/>
<evidence type="ECO:0000256" key="2">
    <source>
        <dbReference type="ARBA" id="ARBA00022692"/>
    </source>
</evidence>
<keyword evidence="2 5" id="KW-0812">Transmembrane</keyword>
<dbReference type="PANTHER" id="PTHR40763:SF4">
    <property type="entry name" value="DUF1707 DOMAIN-CONTAINING PROTEIN"/>
    <property type="match status" value="1"/>
</dbReference>
<keyword evidence="8" id="KW-1185">Reference proteome</keyword>
<feature type="transmembrane region" description="Helical" evidence="5">
    <location>
        <begin position="100"/>
        <end position="123"/>
    </location>
</feature>
<evidence type="ECO:0000256" key="1">
    <source>
        <dbReference type="ARBA" id="ARBA00004141"/>
    </source>
</evidence>
<evidence type="ECO:0000313" key="8">
    <source>
        <dbReference type="Proteomes" id="UP000572051"/>
    </source>
</evidence>
<comment type="subcellular location">
    <subcellularLocation>
        <location evidence="1">Membrane</location>
        <topology evidence="1">Multi-pass membrane protein</topology>
    </subcellularLocation>
</comment>
<sequence>MRRPGDRSVVQPHLRLTHADRDAVAEVLREAYSQGQLDEDEFEERLDTAMRAKVGAELEPLTADLGVAPLGPTAGPAAAAAATTGPGPKEPLESTSTERVLAGVGHAGNYFFPVVAPLVLFLVGDRTSPYLRRQALESLNFQLFCIIGGIASVLLAWLVLPVAILICILVGWMVLPAVATVASLLGRNWRYPMPFRVIKDD</sequence>
<proteinExistence type="predicted"/>
<keyword evidence="3 5" id="KW-1133">Transmembrane helix</keyword>
<evidence type="ECO:0000259" key="6">
    <source>
        <dbReference type="Pfam" id="PF08044"/>
    </source>
</evidence>
<feature type="domain" description="DUF1707" evidence="6">
    <location>
        <begin position="14"/>
        <end position="65"/>
    </location>
</feature>
<evidence type="ECO:0000313" key="7">
    <source>
        <dbReference type="EMBL" id="NYJ35314.1"/>
    </source>
</evidence>
<reference evidence="7 8" key="1">
    <citation type="submission" date="2020-07" db="EMBL/GenBank/DDBJ databases">
        <title>Sequencing the genomes of 1000 actinobacteria strains.</title>
        <authorList>
            <person name="Klenk H.-P."/>
        </authorList>
    </citation>
    <scope>NUCLEOTIDE SEQUENCE [LARGE SCALE GENOMIC DNA]</scope>
    <source>
        <strain evidence="7 8">DSM 44442</strain>
    </source>
</reference>
<feature type="transmembrane region" description="Helical" evidence="5">
    <location>
        <begin position="135"/>
        <end position="157"/>
    </location>
</feature>
<dbReference type="Pfam" id="PF08044">
    <property type="entry name" value="DUF1707"/>
    <property type="match status" value="1"/>
</dbReference>
<dbReference type="PANTHER" id="PTHR40763">
    <property type="entry name" value="MEMBRANE PROTEIN-RELATED"/>
    <property type="match status" value="1"/>
</dbReference>
<dbReference type="InterPro" id="IPR012551">
    <property type="entry name" value="DUF1707_SHOCT-like"/>
</dbReference>